<feature type="chain" id="PRO_5044894446" evidence="2">
    <location>
        <begin position="19"/>
        <end position="76"/>
    </location>
</feature>
<organism evidence="3 4">
    <name type="scientific">Vespula squamosa</name>
    <name type="common">Southern yellow jacket</name>
    <name type="synonym">Wasp</name>
    <dbReference type="NCBI Taxonomy" id="30214"/>
    <lineage>
        <taxon>Eukaryota</taxon>
        <taxon>Metazoa</taxon>
        <taxon>Ecdysozoa</taxon>
        <taxon>Arthropoda</taxon>
        <taxon>Hexapoda</taxon>
        <taxon>Insecta</taxon>
        <taxon>Pterygota</taxon>
        <taxon>Neoptera</taxon>
        <taxon>Endopterygota</taxon>
        <taxon>Hymenoptera</taxon>
        <taxon>Apocrita</taxon>
        <taxon>Aculeata</taxon>
        <taxon>Vespoidea</taxon>
        <taxon>Vespidae</taxon>
        <taxon>Vespinae</taxon>
        <taxon>Vespula</taxon>
    </lineage>
</organism>
<dbReference type="EMBL" id="JAUDFV010000153">
    <property type="protein sequence ID" value="KAL2717153.1"/>
    <property type="molecule type" value="Genomic_DNA"/>
</dbReference>
<feature type="signal peptide" evidence="2">
    <location>
        <begin position="1"/>
        <end position="18"/>
    </location>
</feature>
<accession>A0ABD2A947</accession>
<comment type="caution">
    <text evidence="3">The sequence shown here is derived from an EMBL/GenBank/DDBJ whole genome shotgun (WGS) entry which is preliminary data.</text>
</comment>
<name>A0ABD2A947_VESSQ</name>
<reference evidence="3 4" key="1">
    <citation type="journal article" date="2024" name="Ann. Entomol. Soc. Am.">
        <title>Genomic analyses of the southern and eastern yellowjacket wasps (Hymenoptera: Vespidae) reveal evolutionary signatures of social life.</title>
        <authorList>
            <person name="Catto M.A."/>
            <person name="Caine P.B."/>
            <person name="Orr S.E."/>
            <person name="Hunt B.G."/>
            <person name="Goodisman M.A.D."/>
        </authorList>
    </citation>
    <scope>NUCLEOTIDE SEQUENCE [LARGE SCALE GENOMIC DNA]</scope>
    <source>
        <strain evidence="3">233</strain>
        <tissue evidence="3">Head and thorax</tissue>
    </source>
</reference>
<feature type="compositionally biased region" description="Gly residues" evidence="1">
    <location>
        <begin position="58"/>
        <end position="76"/>
    </location>
</feature>
<gene>
    <name evidence="3" type="ORF">V1478_012853</name>
</gene>
<evidence type="ECO:0000256" key="2">
    <source>
        <dbReference type="SAM" id="SignalP"/>
    </source>
</evidence>
<feature type="region of interest" description="Disordered" evidence="1">
    <location>
        <begin position="57"/>
        <end position="76"/>
    </location>
</feature>
<sequence length="76" mass="7658">MAMPVSVGYAFSFLLVHAGVKTDENKDTSIGIRAYVCTHVRTAMVATMVSVLVLGSDVGVGDGGDGGGGSSGVPRK</sequence>
<proteinExistence type="predicted"/>
<evidence type="ECO:0000313" key="4">
    <source>
        <dbReference type="Proteomes" id="UP001607302"/>
    </source>
</evidence>
<keyword evidence="2" id="KW-0732">Signal</keyword>
<dbReference type="Proteomes" id="UP001607302">
    <property type="component" value="Unassembled WGS sequence"/>
</dbReference>
<protein>
    <submittedName>
        <fullName evidence="3">Uncharacterized protein</fullName>
    </submittedName>
</protein>
<evidence type="ECO:0000313" key="3">
    <source>
        <dbReference type="EMBL" id="KAL2717153.1"/>
    </source>
</evidence>
<keyword evidence="4" id="KW-1185">Reference proteome</keyword>
<dbReference type="AlphaFoldDB" id="A0ABD2A947"/>
<evidence type="ECO:0000256" key="1">
    <source>
        <dbReference type="SAM" id="MobiDB-lite"/>
    </source>
</evidence>